<evidence type="ECO:0000259" key="2">
    <source>
        <dbReference type="PROSITE" id="PS50937"/>
    </source>
</evidence>
<dbReference type="RefSeq" id="WP_147254345.1">
    <property type="nucleotide sequence ID" value="NZ_VIWU01000001.1"/>
</dbReference>
<keyword evidence="4" id="KW-1185">Reference proteome</keyword>
<sequence>MRMAELSARSGVPAPTIRFYLREGLVEPGRLTSPNQAVYSESHVRRLRLVRALLEIGGLSVEAARAVIAAMESKSGNDFAVLGQVQYGLRSPARRSGASESTGDALAEVDALIARQGWRVRERNPARQSLAEVVTTLRAIGRTEILDAVDDYARAADELARREVDELLGIDGEEARAEAVIAASVLGDAMFSALRRLAQESALASRIAPSN</sequence>
<accession>A0A561SJM0</accession>
<dbReference type="PROSITE" id="PS50937">
    <property type="entry name" value="HTH_MERR_2"/>
    <property type="match status" value="1"/>
</dbReference>
<protein>
    <submittedName>
        <fullName evidence="3">MerR-like DNA binding protein</fullName>
    </submittedName>
</protein>
<gene>
    <name evidence="3" type="ORF">FHX44_11961</name>
</gene>
<proteinExistence type="predicted"/>
<dbReference type="SUPFAM" id="SSF46955">
    <property type="entry name" value="Putative DNA-binding domain"/>
    <property type="match status" value="1"/>
</dbReference>
<dbReference type="InterPro" id="IPR009061">
    <property type="entry name" value="DNA-bd_dom_put_sf"/>
</dbReference>
<dbReference type="GO" id="GO:0003700">
    <property type="term" value="F:DNA-binding transcription factor activity"/>
    <property type="evidence" value="ECO:0007669"/>
    <property type="project" value="InterPro"/>
</dbReference>
<dbReference type="OrthoDB" id="5242095at2"/>
<dbReference type="SMART" id="SM00422">
    <property type="entry name" value="HTH_MERR"/>
    <property type="match status" value="1"/>
</dbReference>
<dbReference type="Proteomes" id="UP000321261">
    <property type="component" value="Unassembled WGS sequence"/>
</dbReference>
<name>A0A561SJM0_9PSEU</name>
<dbReference type="AlphaFoldDB" id="A0A561SJM0"/>
<dbReference type="PRINTS" id="PR00040">
    <property type="entry name" value="HTHMERR"/>
</dbReference>
<dbReference type="Gene3D" id="1.10.1660.10">
    <property type="match status" value="1"/>
</dbReference>
<dbReference type="PANTHER" id="PTHR30204:SF98">
    <property type="entry name" value="HTH-TYPE TRANSCRIPTIONAL REGULATOR ADHR"/>
    <property type="match status" value="1"/>
</dbReference>
<dbReference type="GO" id="GO:0003677">
    <property type="term" value="F:DNA binding"/>
    <property type="evidence" value="ECO:0007669"/>
    <property type="project" value="UniProtKB-KW"/>
</dbReference>
<dbReference type="EMBL" id="VIWU01000001">
    <property type="protein sequence ID" value="TWF75077.1"/>
    <property type="molecule type" value="Genomic_DNA"/>
</dbReference>
<dbReference type="InterPro" id="IPR000551">
    <property type="entry name" value="MerR-type_HTH_dom"/>
</dbReference>
<feature type="domain" description="HTH merR-type" evidence="2">
    <location>
        <begin position="1"/>
        <end position="70"/>
    </location>
</feature>
<evidence type="ECO:0000313" key="3">
    <source>
        <dbReference type="EMBL" id="TWF75077.1"/>
    </source>
</evidence>
<comment type="caution">
    <text evidence="3">The sequence shown here is derived from an EMBL/GenBank/DDBJ whole genome shotgun (WGS) entry which is preliminary data.</text>
</comment>
<dbReference type="InterPro" id="IPR047057">
    <property type="entry name" value="MerR_fam"/>
</dbReference>
<dbReference type="PANTHER" id="PTHR30204">
    <property type="entry name" value="REDOX-CYCLING DRUG-SENSING TRANSCRIPTIONAL ACTIVATOR SOXR"/>
    <property type="match status" value="1"/>
</dbReference>
<evidence type="ECO:0000256" key="1">
    <source>
        <dbReference type="ARBA" id="ARBA00023125"/>
    </source>
</evidence>
<organism evidence="3 4">
    <name type="scientific">Pseudonocardia hierapolitana</name>
    <dbReference type="NCBI Taxonomy" id="1128676"/>
    <lineage>
        <taxon>Bacteria</taxon>
        <taxon>Bacillati</taxon>
        <taxon>Actinomycetota</taxon>
        <taxon>Actinomycetes</taxon>
        <taxon>Pseudonocardiales</taxon>
        <taxon>Pseudonocardiaceae</taxon>
        <taxon>Pseudonocardia</taxon>
    </lineage>
</organism>
<dbReference type="Pfam" id="PF13411">
    <property type="entry name" value="MerR_1"/>
    <property type="match status" value="1"/>
</dbReference>
<keyword evidence="1" id="KW-0238">DNA-binding</keyword>
<reference evidence="3 4" key="1">
    <citation type="submission" date="2019-06" db="EMBL/GenBank/DDBJ databases">
        <title>Sequencing the genomes of 1000 actinobacteria strains.</title>
        <authorList>
            <person name="Klenk H.-P."/>
        </authorList>
    </citation>
    <scope>NUCLEOTIDE SEQUENCE [LARGE SCALE GENOMIC DNA]</scope>
    <source>
        <strain evidence="3 4">DSM 45671</strain>
    </source>
</reference>
<evidence type="ECO:0000313" key="4">
    <source>
        <dbReference type="Proteomes" id="UP000321261"/>
    </source>
</evidence>